<sequence>MQSHVSDMSVVLSMDKNCKLDLDSLIVELGSCRAQLSLKGTKSEIMELNRMIQRLQADIEDIKKQGKAKDDLVQLQHDYQELMNVKLALDMEIATFCKLLEGEECSTSSSSGNVHGGFSEISGCCSSGSRDSSCGGVSSACGSGGRSNSRVYQSGSSGVDWLWRQQFHGAEWNGQLGQHQCSILLAIQLQPAILQVSIPACCPPSLQITSHTLPGVNRFPDLAQQQLKPEQHLSLSGPSSLVYSPSTTFLSHEELVV</sequence>
<dbReference type="Pfam" id="PF00038">
    <property type="entry name" value="Filament"/>
    <property type="match status" value="1"/>
</dbReference>
<dbReference type="GO" id="GO:0031424">
    <property type="term" value="P:keratinization"/>
    <property type="evidence" value="ECO:0007669"/>
    <property type="project" value="TreeGrafter"/>
</dbReference>
<dbReference type="GO" id="GO:0045095">
    <property type="term" value="C:keratin filament"/>
    <property type="evidence" value="ECO:0007669"/>
    <property type="project" value="TreeGrafter"/>
</dbReference>
<dbReference type="SUPFAM" id="SSF64593">
    <property type="entry name" value="Intermediate filament protein, coiled coil region"/>
    <property type="match status" value="1"/>
</dbReference>
<dbReference type="Proteomes" id="UP000662637">
    <property type="component" value="Unassembled WGS sequence"/>
</dbReference>
<keyword evidence="1" id="KW-0416">Keratin</keyword>
<dbReference type="EMBL" id="WJEC01006443">
    <property type="protein sequence ID" value="KAF7473358.1"/>
    <property type="molecule type" value="Genomic_DNA"/>
</dbReference>
<proteinExistence type="predicted"/>
<dbReference type="Gene3D" id="1.20.5.170">
    <property type="match status" value="1"/>
</dbReference>
<evidence type="ECO:0000259" key="5">
    <source>
        <dbReference type="PROSITE" id="PS51842"/>
    </source>
</evidence>
<name>A0A5E4A9D7_MARMO</name>
<accession>A0A5E4A9D7</accession>
<organism evidence="7 8">
    <name type="scientific">Marmota monax</name>
    <name type="common">Woodchuck</name>
    <dbReference type="NCBI Taxonomy" id="9995"/>
    <lineage>
        <taxon>Eukaryota</taxon>
        <taxon>Metazoa</taxon>
        <taxon>Chordata</taxon>
        <taxon>Craniata</taxon>
        <taxon>Vertebrata</taxon>
        <taxon>Euteleostomi</taxon>
        <taxon>Mammalia</taxon>
        <taxon>Eutheria</taxon>
        <taxon>Euarchontoglires</taxon>
        <taxon>Glires</taxon>
        <taxon>Rodentia</taxon>
        <taxon>Sciuromorpha</taxon>
        <taxon>Sciuridae</taxon>
        <taxon>Xerinae</taxon>
        <taxon>Marmotini</taxon>
        <taxon>Marmota</taxon>
    </lineage>
</organism>
<dbReference type="PANTHER" id="PTHR45616">
    <property type="entry name" value="GATA-TYPE DOMAIN-CONTAINING PROTEIN"/>
    <property type="match status" value="1"/>
</dbReference>
<keyword evidence="8" id="KW-1185">Reference proteome</keyword>
<evidence type="ECO:0000256" key="3">
    <source>
        <dbReference type="ARBA" id="ARBA00023054"/>
    </source>
</evidence>
<dbReference type="EMBL" id="CABDUW010000031">
    <property type="protein sequence ID" value="VTJ53630.1"/>
    <property type="molecule type" value="Genomic_DNA"/>
</dbReference>
<gene>
    <name evidence="6" type="ORF">GHT09_016002</name>
    <name evidence="7" type="ORF">MONAX_5E032180</name>
</gene>
<dbReference type="GO" id="GO:0045109">
    <property type="term" value="P:intermediate filament organization"/>
    <property type="evidence" value="ECO:0007669"/>
    <property type="project" value="TreeGrafter"/>
</dbReference>
<dbReference type="GO" id="GO:0005615">
    <property type="term" value="C:extracellular space"/>
    <property type="evidence" value="ECO:0007669"/>
    <property type="project" value="TreeGrafter"/>
</dbReference>
<dbReference type="InterPro" id="IPR039008">
    <property type="entry name" value="IF_rod_dom"/>
</dbReference>
<reference evidence="7 8" key="1">
    <citation type="submission" date="2019-04" db="EMBL/GenBank/DDBJ databases">
        <authorList>
            <person name="Alioto T."/>
            <person name="Alioto T."/>
        </authorList>
    </citation>
    <scope>NUCLEOTIDE SEQUENCE [LARGE SCALE GENOMIC DNA]</scope>
</reference>
<feature type="coiled-coil region" evidence="4">
    <location>
        <begin position="38"/>
        <end position="65"/>
    </location>
</feature>
<keyword evidence="2" id="KW-0403">Intermediate filament</keyword>
<evidence type="ECO:0000313" key="6">
    <source>
        <dbReference type="EMBL" id="KAF7473358.1"/>
    </source>
</evidence>
<evidence type="ECO:0000256" key="4">
    <source>
        <dbReference type="SAM" id="Coils"/>
    </source>
</evidence>
<dbReference type="Proteomes" id="UP000335636">
    <property type="component" value="Unassembled WGS sequence"/>
</dbReference>
<dbReference type="AlphaFoldDB" id="A0A5E4A9D7"/>
<dbReference type="GO" id="GO:0030280">
    <property type="term" value="F:structural constituent of skin epidermis"/>
    <property type="evidence" value="ECO:0007669"/>
    <property type="project" value="TreeGrafter"/>
</dbReference>
<keyword evidence="3 4" id="KW-0175">Coiled coil</keyword>
<dbReference type="PANTHER" id="PTHR45616:SF69">
    <property type="entry name" value="IF ROD DOMAIN-CONTAINING PROTEIN-RELATED"/>
    <property type="match status" value="1"/>
</dbReference>
<dbReference type="PROSITE" id="PS51842">
    <property type="entry name" value="IF_ROD_2"/>
    <property type="match status" value="1"/>
</dbReference>
<evidence type="ECO:0000256" key="2">
    <source>
        <dbReference type="ARBA" id="ARBA00022754"/>
    </source>
</evidence>
<reference evidence="6" key="2">
    <citation type="submission" date="2020-08" db="EMBL/GenBank/DDBJ databases">
        <authorList>
            <person name="Shumante A."/>
            <person name="Zimin A.V."/>
            <person name="Puiu D."/>
            <person name="Salzberg S.L."/>
        </authorList>
    </citation>
    <scope>NUCLEOTIDE SEQUENCE</scope>
    <source>
        <strain evidence="6">WC2-LM</strain>
        <tissue evidence="6">Liver</tissue>
    </source>
</reference>
<feature type="domain" description="IF rod" evidence="5">
    <location>
        <begin position="1"/>
        <end position="107"/>
    </location>
</feature>
<evidence type="ECO:0000256" key="1">
    <source>
        <dbReference type="ARBA" id="ARBA00022744"/>
    </source>
</evidence>
<evidence type="ECO:0000313" key="8">
    <source>
        <dbReference type="Proteomes" id="UP000335636"/>
    </source>
</evidence>
<protein>
    <recommendedName>
        <fullName evidence="5">IF rod domain-containing protein</fullName>
    </recommendedName>
</protein>
<evidence type="ECO:0000313" key="7">
    <source>
        <dbReference type="EMBL" id="VTJ53630.1"/>
    </source>
</evidence>